<sequence>MVIDDPEGDPYGRALRRTLARLDVIAGSADVRRVPVWRCIAEPDQVVAELREAANRD</sequence>
<dbReference type="RefSeq" id="WP_306826733.1">
    <property type="nucleotide sequence ID" value="NZ_JAUSRA010000001.1"/>
</dbReference>
<name>A0ABT9MKF7_9ACTN</name>
<evidence type="ECO:0000313" key="2">
    <source>
        <dbReference type="Proteomes" id="UP001240984"/>
    </source>
</evidence>
<protein>
    <submittedName>
        <fullName evidence="1">Uncharacterized protein</fullName>
    </submittedName>
</protein>
<reference evidence="1 2" key="1">
    <citation type="submission" date="2023-07" db="EMBL/GenBank/DDBJ databases">
        <title>Sequencing the genomes of 1000 actinobacteria strains.</title>
        <authorList>
            <person name="Klenk H.-P."/>
        </authorList>
    </citation>
    <scope>NUCLEOTIDE SEQUENCE [LARGE SCALE GENOMIC DNA]</scope>
    <source>
        <strain evidence="1 2">DSM 44710</strain>
    </source>
</reference>
<keyword evidence="2" id="KW-1185">Reference proteome</keyword>
<proteinExistence type="predicted"/>
<gene>
    <name evidence="1" type="ORF">J2S43_000318</name>
</gene>
<comment type="caution">
    <text evidence="1">The sequence shown here is derived from an EMBL/GenBank/DDBJ whole genome shotgun (WGS) entry which is preliminary data.</text>
</comment>
<dbReference type="Proteomes" id="UP001240984">
    <property type="component" value="Unassembled WGS sequence"/>
</dbReference>
<organism evidence="1 2">
    <name type="scientific">Catenuloplanes nepalensis</name>
    <dbReference type="NCBI Taxonomy" id="587533"/>
    <lineage>
        <taxon>Bacteria</taxon>
        <taxon>Bacillati</taxon>
        <taxon>Actinomycetota</taxon>
        <taxon>Actinomycetes</taxon>
        <taxon>Micromonosporales</taxon>
        <taxon>Micromonosporaceae</taxon>
        <taxon>Catenuloplanes</taxon>
    </lineage>
</organism>
<evidence type="ECO:0000313" key="1">
    <source>
        <dbReference type="EMBL" id="MDP9791806.1"/>
    </source>
</evidence>
<dbReference type="EMBL" id="JAUSRA010000001">
    <property type="protein sequence ID" value="MDP9791806.1"/>
    <property type="molecule type" value="Genomic_DNA"/>
</dbReference>
<accession>A0ABT9MKF7</accession>